<protein>
    <recommendedName>
        <fullName evidence="3">Outer membrane protein beta-barrel domain-containing protein</fullName>
    </recommendedName>
</protein>
<sequence>MMVLALSDVYAQKSYYKDDSESSNIRQNVLGLEVGGLGILIPQSDGVGLYRIGFTGSAFFERRFSEVVALRIPFSINVYSRQSNIFDSDVKNVDVSNIAVLGGLGLRFYNGNTYGVEFYVGPSVHFGGIVSVSSTQICSVNLDSREAFLIQAFTDAGVVFHLAFLRIDLGISLGYQGDFPNQEKLKNVSPEHKFASRISAGIGIDF</sequence>
<reference evidence="1" key="2">
    <citation type="journal article" date="2021" name="Genome Biol. Evol.">
        <title>Developing a high-quality reference genome for a parasitic bivalve with doubly uniparental inheritance (Bivalvia: Unionida).</title>
        <authorList>
            <person name="Smith C.H."/>
        </authorList>
    </citation>
    <scope>NUCLEOTIDE SEQUENCE</scope>
    <source>
        <strain evidence="1">CHS0354</strain>
        <tissue evidence="1">Mantle</tissue>
    </source>
</reference>
<evidence type="ECO:0008006" key="3">
    <source>
        <dbReference type="Google" id="ProtNLM"/>
    </source>
</evidence>
<comment type="caution">
    <text evidence="1">The sequence shown here is derived from an EMBL/GenBank/DDBJ whole genome shotgun (WGS) entry which is preliminary data.</text>
</comment>
<accession>A0AAE0RZL8</accession>
<reference evidence="1" key="3">
    <citation type="submission" date="2023-05" db="EMBL/GenBank/DDBJ databases">
        <authorList>
            <person name="Smith C.H."/>
        </authorList>
    </citation>
    <scope>NUCLEOTIDE SEQUENCE</scope>
    <source>
        <strain evidence="1">CHS0354</strain>
        <tissue evidence="1">Mantle</tissue>
    </source>
</reference>
<gene>
    <name evidence="1" type="ORF">CHS0354_023789</name>
</gene>
<dbReference type="EMBL" id="JAEAOA010001427">
    <property type="protein sequence ID" value="KAK3582250.1"/>
    <property type="molecule type" value="Genomic_DNA"/>
</dbReference>
<dbReference type="AlphaFoldDB" id="A0AAE0RZL8"/>
<organism evidence="1 2">
    <name type="scientific">Potamilus streckersoni</name>
    <dbReference type="NCBI Taxonomy" id="2493646"/>
    <lineage>
        <taxon>Eukaryota</taxon>
        <taxon>Metazoa</taxon>
        <taxon>Spiralia</taxon>
        <taxon>Lophotrochozoa</taxon>
        <taxon>Mollusca</taxon>
        <taxon>Bivalvia</taxon>
        <taxon>Autobranchia</taxon>
        <taxon>Heteroconchia</taxon>
        <taxon>Palaeoheterodonta</taxon>
        <taxon>Unionida</taxon>
        <taxon>Unionoidea</taxon>
        <taxon>Unionidae</taxon>
        <taxon>Ambleminae</taxon>
        <taxon>Lampsilini</taxon>
        <taxon>Potamilus</taxon>
    </lineage>
</organism>
<proteinExistence type="predicted"/>
<evidence type="ECO:0000313" key="1">
    <source>
        <dbReference type="EMBL" id="KAK3582250.1"/>
    </source>
</evidence>
<keyword evidence="2" id="KW-1185">Reference proteome</keyword>
<dbReference type="Proteomes" id="UP001195483">
    <property type="component" value="Unassembled WGS sequence"/>
</dbReference>
<evidence type="ECO:0000313" key="2">
    <source>
        <dbReference type="Proteomes" id="UP001195483"/>
    </source>
</evidence>
<reference evidence="1" key="1">
    <citation type="journal article" date="2021" name="Genome Biol. Evol.">
        <title>A High-Quality Reference Genome for a Parasitic Bivalve with Doubly Uniparental Inheritance (Bivalvia: Unionida).</title>
        <authorList>
            <person name="Smith C.H."/>
        </authorList>
    </citation>
    <scope>NUCLEOTIDE SEQUENCE</scope>
    <source>
        <strain evidence="1">CHS0354</strain>
    </source>
</reference>
<name>A0AAE0RZL8_9BIVA</name>